<evidence type="ECO:0000256" key="1">
    <source>
        <dbReference type="SAM" id="MobiDB-lite"/>
    </source>
</evidence>
<dbReference type="EMBL" id="JAGKQM010000013">
    <property type="protein sequence ID" value="KAH0890826.1"/>
    <property type="molecule type" value="Genomic_DNA"/>
</dbReference>
<gene>
    <name evidence="2" type="ORF">HID58_053255</name>
</gene>
<feature type="region of interest" description="Disordered" evidence="1">
    <location>
        <begin position="111"/>
        <end position="137"/>
    </location>
</feature>
<sequence length="163" mass="19252">MYGKQAVGMVTDLAGEAQFRLDDRRRPQNGMDIRREMDRRSRKATLMKNSDCNRRETQRFREPPRICSIRKETDESFGSQQQAFSEEIHWQRLTKVENQIGELANPMEMKNRRSGRRTELWKKARRRRPEGSPTSRCGGCKRTSILVSHPYDFNYKVLCTLKP</sequence>
<proteinExistence type="predicted"/>
<dbReference type="Proteomes" id="UP000824890">
    <property type="component" value="Unassembled WGS sequence"/>
</dbReference>
<keyword evidence="3" id="KW-1185">Reference proteome</keyword>
<reference evidence="2 3" key="1">
    <citation type="submission" date="2021-05" db="EMBL/GenBank/DDBJ databases">
        <title>Genome Assembly of Synthetic Allotetraploid Brassica napus Reveals Homoeologous Exchanges between Subgenomes.</title>
        <authorList>
            <person name="Davis J.T."/>
        </authorList>
    </citation>
    <scope>NUCLEOTIDE SEQUENCE [LARGE SCALE GENOMIC DNA]</scope>
    <source>
        <strain evidence="3">cv. Da-Ae</strain>
        <tissue evidence="2">Seedling</tissue>
    </source>
</reference>
<protein>
    <submittedName>
        <fullName evidence="2">Uncharacterized protein</fullName>
    </submittedName>
</protein>
<name>A0ABQ8AFF0_BRANA</name>
<comment type="caution">
    <text evidence="2">The sequence shown here is derived from an EMBL/GenBank/DDBJ whole genome shotgun (WGS) entry which is preliminary data.</text>
</comment>
<evidence type="ECO:0000313" key="2">
    <source>
        <dbReference type="EMBL" id="KAH0890826.1"/>
    </source>
</evidence>
<evidence type="ECO:0000313" key="3">
    <source>
        <dbReference type="Proteomes" id="UP000824890"/>
    </source>
</evidence>
<organism evidence="2 3">
    <name type="scientific">Brassica napus</name>
    <name type="common">Rape</name>
    <dbReference type="NCBI Taxonomy" id="3708"/>
    <lineage>
        <taxon>Eukaryota</taxon>
        <taxon>Viridiplantae</taxon>
        <taxon>Streptophyta</taxon>
        <taxon>Embryophyta</taxon>
        <taxon>Tracheophyta</taxon>
        <taxon>Spermatophyta</taxon>
        <taxon>Magnoliopsida</taxon>
        <taxon>eudicotyledons</taxon>
        <taxon>Gunneridae</taxon>
        <taxon>Pentapetalae</taxon>
        <taxon>rosids</taxon>
        <taxon>malvids</taxon>
        <taxon>Brassicales</taxon>
        <taxon>Brassicaceae</taxon>
        <taxon>Brassiceae</taxon>
        <taxon>Brassica</taxon>
    </lineage>
</organism>
<accession>A0ABQ8AFF0</accession>